<dbReference type="PANTHER" id="PTHR22993">
    <property type="entry name" value="FORMAMIDOPYRIMIDINE-DNA GLYCOSYLASE"/>
    <property type="match status" value="1"/>
</dbReference>
<keyword evidence="13 15" id="KW-0326">Glycosidase</keyword>
<dbReference type="Pfam" id="PF06831">
    <property type="entry name" value="H2TH"/>
    <property type="match status" value="1"/>
</dbReference>
<keyword evidence="5 15" id="KW-0227">DNA damage</keyword>
<evidence type="ECO:0000313" key="18">
    <source>
        <dbReference type="EMBL" id="CCO07282.1"/>
    </source>
</evidence>
<evidence type="ECO:0000256" key="13">
    <source>
        <dbReference type="ARBA" id="ARBA00023295"/>
    </source>
</evidence>
<evidence type="ECO:0000256" key="3">
    <source>
        <dbReference type="ARBA" id="ARBA00011245"/>
    </source>
</evidence>
<dbReference type="InterPro" id="IPR000214">
    <property type="entry name" value="Znf_DNA_glyclase/AP_lyase"/>
</dbReference>
<comment type="similarity">
    <text evidence="2 15">Belongs to the FPG family.</text>
</comment>
<feature type="active site" description="Proton donor; for beta-elimination activity" evidence="15">
    <location>
        <position position="60"/>
    </location>
</feature>
<dbReference type="RefSeq" id="WP_008410104.1">
    <property type="nucleotide sequence ID" value="NZ_CAOS01000003.1"/>
</dbReference>
<dbReference type="NCBIfam" id="TIGR00577">
    <property type="entry name" value="fpg"/>
    <property type="match status" value="1"/>
</dbReference>
<dbReference type="PROSITE" id="PS51066">
    <property type="entry name" value="ZF_FPG_2"/>
    <property type="match status" value="1"/>
</dbReference>
<dbReference type="NCBIfam" id="NF002211">
    <property type="entry name" value="PRK01103.1"/>
    <property type="match status" value="1"/>
</dbReference>
<dbReference type="EC" id="4.2.99.18" evidence="15"/>
<evidence type="ECO:0000313" key="19">
    <source>
        <dbReference type="Proteomes" id="UP000009315"/>
    </source>
</evidence>
<comment type="catalytic activity">
    <reaction evidence="14 15">
        <text>2'-deoxyribonucleotide-(2'-deoxyribose 5'-phosphate)-2'-deoxyribonucleotide-DNA = a 3'-end 2'-deoxyribonucleotide-(2,3-dehydro-2,3-deoxyribose 5'-phosphate)-DNA + a 5'-end 5'-phospho-2'-deoxyribonucleoside-DNA + H(+)</text>
        <dbReference type="Rhea" id="RHEA:66592"/>
        <dbReference type="Rhea" id="RHEA-COMP:13180"/>
        <dbReference type="Rhea" id="RHEA-COMP:16897"/>
        <dbReference type="Rhea" id="RHEA-COMP:17067"/>
        <dbReference type="ChEBI" id="CHEBI:15378"/>
        <dbReference type="ChEBI" id="CHEBI:136412"/>
        <dbReference type="ChEBI" id="CHEBI:157695"/>
        <dbReference type="ChEBI" id="CHEBI:167181"/>
        <dbReference type="EC" id="4.2.99.18"/>
    </reaction>
</comment>
<dbReference type="OrthoDB" id="9800855at2"/>
<dbReference type="InterPro" id="IPR020629">
    <property type="entry name" value="FPG_Glyclase"/>
</dbReference>
<accession>K8DXE3</accession>
<gene>
    <name evidence="15 18" type="primary">mutM</name>
    <name evidence="15" type="synonym">fpg</name>
    <name evidence="18" type="ORF">DESHY_110226</name>
</gene>
<organism evidence="18 19">
    <name type="scientific">Desulforamulus hydrothermalis Lam5 = DSM 18033</name>
    <dbReference type="NCBI Taxonomy" id="1121428"/>
    <lineage>
        <taxon>Bacteria</taxon>
        <taxon>Bacillati</taxon>
        <taxon>Bacillota</taxon>
        <taxon>Clostridia</taxon>
        <taxon>Eubacteriales</taxon>
        <taxon>Peptococcaceae</taxon>
        <taxon>Desulforamulus</taxon>
    </lineage>
</organism>
<dbReference type="Pfam" id="PF01149">
    <property type="entry name" value="Fapy_DNA_glyco"/>
    <property type="match status" value="1"/>
</dbReference>
<dbReference type="GO" id="GO:0003690">
    <property type="term" value="F:double-stranded DNA binding"/>
    <property type="evidence" value="ECO:0007669"/>
    <property type="project" value="UniProtKB-ARBA"/>
</dbReference>
<protein>
    <recommendedName>
        <fullName evidence="15">Formamidopyrimidine-DNA glycosylase</fullName>
        <shortName evidence="15">Fapy-DNA glycosylase</shortName>
        <ecNumber evidence="15">3.2.2.23</ecNumber>
    </recommendedName>
    <alternativeName>
        <fullName evidence="15">DNA-(apurinic or apyrimidinic site) lyase MutM</fullName>
        <shortName evidence="15">AP lyase MutM</shortName>
        <ecNumber evidence="15">4.2.99.18</ecNumber>
    </alternativeName>
</protein>
<dbReference type="STRING" id="1121428.DESHY_110226"/>
<comment type="function">
    <text evidence="15">Involved in base excision repair of DNA damaged by oxidation or by mutagenic agents. Acts as DNA glycosylase that recognizes and removes damaged bases. Has a preference for oxidized purines, such as 7,8-dihydro-8-oxoguanine (8-oxoG). Has AP (apurinic/apyrimidinic) lyase activity and introduces nicks in the DNA strand. Cleaves the DNA backbone by beta-delta elimination to generate a single-strand break at the site of the removed base with both 3'- and 5'-phosphates.</text>
</comment>
<dbReference type="GO" id="GO:0034039">
    <property type="term" value="F:8-oxo-7,8-dihydroguanine DNA N-glycosylase activity"/>
    <property type="evidence" value="ECO:0007669"/>
    <property type="project" value="TreeGrafter"/>
</dbReference>
<dbReference type="FunFam" id="1.10.8.50:FF:000003">
    <property type="entry name" value="Formamidopyrimidine-DNA glycosylase"/>
    <property type="match status" value="1"/>
</dbReference>
<evidence type="ECO:0000256" key="9">
    <source>
        <dbReference type="ARBA" id="ARBA00023125"/>
    </source>
</evidence>
<keyword evidence="12 15" id="KW-0511">Multifunctional enzyme</keyword>
<dbReference type="PROSITE" id="PS51068">
    <property type="entry name" value="FPG_CAT"/>
    <property type="match status" value="1"/>
</dbReference>
<evidence type="ECO:0000256" key="10">
    <source>
        <dbReference type="ARBA" id="ARBA00023204"/>
    </source>
</evidence>
<evidence type="ECO:0000259" key="17">
    <source>
        <dbReference type="PROSITE" id="PS51068"/>
    </source>
</evidence>
<keyword evidence="7 15" id="KW-0378">Hydrolase</keyword>
<dbReference type="EMBL" id="CAOS01000003">
    <property type="protein sequence ID" value="CCO07282.1"/>
    <property type="molecule type" value="Genomic_DNA"/>
</dbReference>
<dbReference type="GO" id="GO:0008270">
    <property type="term" value="F:zinc ion binding"/>
    <property type="evidence" value="ECO:0007669"/>
    <property type="project" value="UniProtKB-UniRule"/>
</dbReference>
<dbReference type="InterPro" id="IPR015887">
    <property type="entry name" value="DNA_glyclase_Znf_dom_DNA_BS"/>
</dbReference>
<dbReference type="PROSITE" id="PS01242">
    <property type="entry name" value="ZF_FPG_1"/>
    <property type="match status" value="1"/>
</dbReference>
<feature type="binding site" evidence="15">
    <location>
        <position position="94"/>
    </location>
    <ligand>
        <name>DNA</name>
        <dbReference type="ChEBI" id="CHEBI:16991"/>
    </ligand>
</feature>
<evidence type="ECO:0000256" key="4">
    <source>
        <dbReference type="ARBA" id="ARBA00022723"/>
    </source>
</evidence>
<dbReference type="SUPFAM" id="SSF57716">
    <property type="entry name" value="Glucocorticoid receptor-like (DNA-binding domain)"/>
    <property type="match status" value="1"/>
</dbReference>
<dbReference type="SUPFAM" id="SSF46946">
    <property type="entry name" value="S13-like H2TH domain"/>
    <property type="match status" value="1"/>
</dbReference>
<keyword evidence="8 15" id="KW-0862">Zinc</keyword>
<keyword evidence="4 15" id="KW-0479">Metal-binding</keyword>
<reference evidence="18 19" key="1">
    <citation type="journal article" date="2013" name="Genome Announc.">
        <title>Genome Sequence of the Sulfate-Reducing Bacterium Desulfotomaculum hydrothermale Lam5(T).</title>
        <authorList>
            <person name="Amin O."/>
            <person name="Fardeau M.L."/>
            <person name="Valette O."/>
            <person name="Hirschler-Rea A."/>
            <person name="Barbe V."/>
            <person name="Medigue C."/>
            <person name="Vacherie B."/>
            <person name="Ollivier B."/>
            <person name="Bertin P.N."/>
            <person name="Dolla A."/>
        </authorList>
    </citation>
    <scope>NUCLEOTIDE SEQUENCE [LARGE SCALE GENOMIC DNA]</scope>
    <source>
        <strain evidence="19">Lam5 / DSM 18033</strain>
    </source>
</reference>
<dbReference type="InterPro" id="IPR010979">
    <property type="entry name" value="Ribosomal_uS13-like_H2TH"/>
</dbReference>
<feature type="domain" description="Formamidopyrimidine-DNA glycosylase catalytic" evidence="17">
    <location>
        <begin position="2"/>
        <end position="116"/>
    </location>
</feature>
<dbReference type="GO" id="GO:0140078">
    <property type="term" value="F:class I DNA-(apurinic or apyrimidinic site) endonuclease activity"/>
    <property type="evidence" value="ECO:0007669"/>
    <property type="project" value="UniProtKB-EC"/>
</dbReference>
<keyword evidence="19" id="KW-1185">Reference proteome</keyword>
<dbReference type="Pfam" id="PF06827">
    <property type="entry name" value="zf-FPG_IleRS"/>
    <property type="match status" value="1"/>
</dbReference>
<sequence>MPELPEVETVVRTLEEKLCGLVITDVELFKPEVIRFPKPDQFIEQITGKQFQKKLGRRGKYLLLHLSDHLTLVVHLRMTGRLVYCEADQPLIKHTHVIFRLSNGKHLRFADTRRFGRLLLTSTEEVYGLPGIRDLGPEPLDQEFTREFFKKELRRRRSRIKPLLLDQCFMAGLGNIYADEALFRAKIHPERLAPELSSREVANLHRAIVEVIASGIEHRGTSFRDYVDGEGQAGSYQHHLKVYNRAGLPCSRCGKPIERIKVAGRSSYYCPACQKPK</sequence>
<dbReference type="InterPro" id="IPR015886">
    <property type="entry name" value="H2TH_FPG"/>
</dbReference>
<evidence type="ECO:0000256" key="6">
    <source>
        <dbReference type="ARBA" id="ARBA00022771"/>
    </source>
</evidence>
<evidence type="ECO:0000256" key="11">
    <source>
        <dbReference type="ARBA" id="ARBA00023239"/>
    </source>
</evidence>
<feature type="active site" description="Schiff-base intermediate with DNA" evidence="15">
    <location>
        <position position="2"/>
    </location>
</feature>
<dbReference type="GO" id="GO:0003684">
    <property type="term" value="F:damaged DNA binding"/>
    <property type="evidence" value="ECO:0007669"/>
    <property type="project" value="InterPro"/>
</dbReference>
<keyword evidence="10 15" id="KW-0234">DNA repair</keyword>
<dbReference type="AlphaFoldDB" id="K8DXE3"/>
<dbReference type="GO" id="GO:0006284">
    <property type="term" value="P:base-excision repair"/>
    <property type="evidence" value="ECO:0007669"/>
    <property type="project" value="InterPro"/>
</dbReference>
<evidence type="ECO:0000256" key="14">
    <source>
        <dbReference type="ARBA" id="ARBA00044632"/>
    </source>
</evidence>
<dbReference type="Proteomes" id="UP000009315">
    <property type="component" value="Unassembled WGS sequence"/>
</dbReference>
<proteinExistence type="inferred from homology"/>
<dbReference type="InterPro" id="IPR010663">
    <property type="entry name" value="Znf_FPG/IleRS"/>
</dbReference>
<keyword evidence="11 15" id="KW-0456">Lyase</keyword>
<dbReference type="eggNOG" id="COG0266">
    <property type="taxonomic scope" value="Bacteria"/>
</dbReference>
<dbReference type="Gene3D" id="1.10.8.50">
    <property type="match status" value="1"/>
</dbReference>
<evidence type="ECO:0000256" key="8">
    <source>
        <dbReference type="ARBA" id="ARBA00022833"/>
    </source>
</evidence>
<comment type="subunit">
    <text evidence="3 15">Monomer.</text>
</comment>
<dbReference type="SMART" id="SM01232">
    <property type="entry name" value="H2TH"/>
    <property type="match status" value="1"/>
</dbReference>
<evidence type="ECO:0000256" key="7">
    <source>
        <dbReference type="ARBA" id="ARBA00022801"/>
    </source>
</evidence>
<dbReference type="SMART" id="SM00898">
    <property type="entry name" value="Fapy_DNA_glyco"/>
    <property type="match status" value="1"/>
</dbReference>
<feature type="domain" description="FPG-type" evidence="16">
    <location>
        <begin position="241"/>
        <end position="275"/>
    </location>
</feature>
<evidence type="ECO:0000256" key="5">
    <source>
        <dbReference type="ARBA" id="ARBA00022763"/>
    </source>
</evidence>
<keyword evidence="6 15" id="KW-0863">Zinc-finger</keyword>
<dbReference type="Gene3D" id="3.20.190.10">
    <property type="entry name" value="MutM-like, N-terminal"/>
    <property type="match status" value="1"/>
</dbReference>
<evidence type="ECO:0000256" key="12">
    <source>
        <dbReference type="ARBA" id="ARBA00023268"/>
    </source>
</evidence>
<feature type="binding site" evidence="15">
    <location>
        <position position="156"/>
    </location>
    <ligand>
        <name>DNA</name>
        <dbReference type="ChEBI" id="CHEBI:16991"/>
    </ligand>
</feature>
<comment type="catalytic activity">
    <reaction evidence="1 15">
        <text>Hydrolysis of DNA containing ring-opened 7-methylguanine residues, releasing 2,6-diamino-4-hydroxy-5-(N-methyl)formamidopyrimidine.</text>
        <dbReference type="EC" id="3.2.2.23"/>
    </reaction>
</comment>
<feature type="active site" description="Proton donor" evidence="15">
    <location>
        <position position="3"/>
    </location>
</feature>
<dbReference type="EC" id="3.2.2.23" evidence="15"/>
<evidence type="ECO:0000259" key="16">
    <source>
        <dbReference type="PROSITE" id="PS51066"/>
    </source>
</evidence>
<dbReference type="PANTHER" id="PTHR22993:SF9">
    <property type="entry name" value="FORMAMIDOPYRIMIDINE-DNA GLYCOSYLASE"/>
    <property type="match status" value="1"/>
</dbReference>
<name>K8DXE3_9FIRM</name>
<comment type="caution">
    <text evidence="18">The sequence shown here is derived from an EMBL/GenBank/DDBJ whole genome shotgun (WGS) entry which is preliminary data.</text>
</comment>
<keyword evidence="9 15" id="KW-0238">DNA-binding</keyword>
<dbReference type="CDD" id="cd08966">
    <property type="entry name" value="EcFpg-like_N"/>
    <property type="match status" value="1"/>
</dbReference>
<evidence type="ECO:0000256" key="15">
    <source>
        <dbReference type="HAMAP-Rule" id="MF_00103"/>
    </source>
</evidence>
<dbReference type="HAMAP" id="MF_00103">
    <property type="entry name" value="Fapy_DNA_glycosyl"/>
    <property type="match status" value="1"/>
</dbReference>
<feature type="active site" description="Proton donor; for delta-elimination activity" evidence="15">
    <location>
        <position position="265"/>
    </location>
</feature>
<comment type="cofactor">
    <cofactor evidence="15">
        <name>Zn(2+)</name>
        <dbReference type="ChEBI" id="CHEBI:29105"/>
    </cofactor>
    <text evidence="15">Binds 1 zinc ion per subunit.</text>
</comment>
<dbReference type="InterPro" id="IPR012319">
    <property type="entry name" value="FPG_cat"/>
</dbReference>
<evidence type="ECO:0000256" key="1">
    <source>
        <dbReference type="ARBA" id="ARBA00001668"/>
    </source>
</evidence>
<dbReference type="SUPFAM" id="SSF81624">
    <property type="entry name" value="N-terminal domain of MutM-like DNA repair proteins"/>
    <property type="match status" value="1"/>
</dbReference>
<dbReference type="InterPro" id="IPR035937">
    <property type="entry name" value="FPG_N"/>
</dbReference>
<evidence type="ECO:0000256" key="2">
    <source>
        <dbReference type="ARBA" id="ARBA00009409"/>
    </source>
</evidence>
<feature type="binding site" evidence="15">
    <location>
        <position position="113"/>
    </location>
    <ligand>
        <name>DNA</name>
        <dbReference type="ChEBI" id="CHEBI:16991"/>
    </ligand>
</feature>